<evidence type="ECO:0000313" key="1">
    <source>
        <dbReference type="EMBL" id="MBK1645381.1"/>
    </source>
</evidence>
<dbReference type="RefSeq" id="WP_200388189.1">
    <property type="nucleotide sequence ID" value="NZ_NRSD01000012.1"/>
</dbReference>
<organism evidence="1 2">
    <name type="scientific">Thiocapsa imhoffii</name>
    <dbReference type="NCBI Taxonomy" id="382777"/>
    <lineage>
        <taxon>Bacteria</taxon>
        <taxon>Pseudomonadati</taxon>
        <taxon>Pseudomonadota</taxon>
        <taxon>Gammaproteobacteria</taxon>
        <taxon>Chromatiales</taxon>
        <taxon>Chromatiaceae</taxon>
        <taxon>Thiocapsa</taxon>
    </lineage>
</organism>
<gene>
    <name evidence="1" type="primary">pilV</name>
    <name evidence="1" type="ORF">CKO25_12150</name>
</gene>
<dbReference type="NCBIfam" id="TIGR02523">
    <property type="entry name" value="type_IV_pilV"/>
    <property type="match status" value="1"/>
</dbReference>
<comment type="caution">
    <text evidence="1">The sequence shown here is derived from an EMBL/GenBank/DDBJ whole genome shotgun (WGS) entry which is preliminary data.</text>
</comment>
<accession>A0A9X1B9U6</accession>
<protein>
    <submittedName>
        <fullName evidence="1">Type IV pilus modification protein PilV</fullName>
    </submittedName>
</protein>
<proteinExistence type="predicted"/>
<dbReference type="AlphaFoldDB" id="A0A9X1B9U6"/>
<sequence>MGFSLVEAMIALLVLSVGLLGLAQIQVRVLNSMGLAKAQTTAVNLTQEKIESLRASPFAEIQTGMDEPSERAGDHSRYARRWVVTPTTPGAGTVKHISVTTQWTTPDGDTREVTLTTMVAPRPLAD</sequence>
<dbReference type="Proteomes" id="UP001138802">
    <property type="component" value="Unassembled WGS sequence"/>
</dbReference>
<reference evidence="1 2" key="1">
    <citation type="journal article" date="2020" name="Microorganisms">
        <title>Osmotic Adaptation and Compatible Solute Biosynthesis of Phototrophic Bacteria as Revealed from Genome Analyses.</title>
        <authorList>
            <person name="Imhoff J.F."/>
            <person name="Rahn T."/>
            <person name="Kunzel S."/>
            <person name="Keller A."/>
            <person name="Neulinger S.C."/>
        </authorList>
    </citation>
    <scope>NUCLEOTIDE SEQUENCE [LARGE SCALE GENOMIC DNA]</scope>
    <source>
        <strain evidence="1 2">DSM 21303</strain>
    </source>
</reference>
<dbReference type="InterPro" id="IPR013362">
    <property type="entry name" value="Pilus_4_PilV"/>
</dbReference>
<keyword evidence="2" id="KW-1185">Reference proteome</keyword>
<evidence type="ECO:0000313" key="2">
    <source>
        <dbReference type="Proteomes" id="UP001138802"/>
    </source>
</evidence>
<name>A0A9X1B9U6_9GAMM</name>
<dbReference type="EMBL" id="NRSD01000012">
    <property type="protein sequence ID" value="MBK1645381.1"/>
    <property type="molecule type" value="Genomic_DNA"/>
</dbReference>